<evidence type="ECO:0000313" key="2">
    <source>
        <dbReference type="Proteomes" id="UP000254575"/>
    </source>
</evidence>
<dbReference type="EMBL" id="UHIA01000003">
    <property type="protein sequence ID" value="SUO91960.1"/>
    <property type="molecule type" value="Genomic_DNA"/>
</dbReference>
<sequence length="388" mass="43567">MPCIILTKIANMGNLMKDALFFHRTDYAQKLLNSLKDGITHAVTLFAPRRMGKTQFLLQDIAPLAEQQGFNVFYFSFMDSHHPISDFQSALYQFAQNIQAGNKAKTFLSGISKIDILGIGLEREIASNEAPRLSDIIAVIASDNRPSLLLLDEVQELARLSDAKGLIRSLRTGLDVHQYQIKTIFTGSSTNGLRAMFNDNKAPFFHFAHALDFPLLGQEFTDFLAEIYYERTGKPINTAALFELFQSLHHTPMYLRAIIQDMIINPSISLREAAEKRMAQLGEQDREAGQWQQMKALEKAIIRDIAKGIEVNLYSQENRQKYAALLGVGHVGNSSVQGAIRRMERHDWISRDAGGKWIVNNPLLATWIRENSASCADCADCDSLLTSK</sequence>
<dbReference type="Proteomes" id="UP000254575">
    <property type="component" value="Unassembled WGS sequence"/>
</dbReference>
<dbReference type="Gene3D" id="3.40.50.300">
    <property type="entry name" value="P-loop containing nucleotide triphosphate hydrolases"/>
    <property type="match status" value="1"/>
</dbReference>
<dbReference type="AlphaFoldDB" id="A0A380MJU8"/>
<dbReference type="SUPFAM" id="SSF52540">
    <property type="entry name" value="P-loop containing nucleoside triphosphate hydrolases"/>
    <property type="match status" value="1"/>
</dbReference>
<reference evidence="1 2" key="1">
    <citation type="submission" date="2018-06" db="EMBL/GenBank/DDBJ databases">
        <authorList>
            <consortium name="Pathogen Informatics"/>
            <person name="Doyle S."/>
        </authorList>
    </citation>
    <scope>NUCLEOTIDE SEQUENCE [LARGE SCALE GENOMIC DNA]</scope>
    <source>
        <strain evidence="1 2">NCTC10717</strain>
    </source>
</reference>
<keyword evidence="2" id="KW-1185">Reference proteome</keyword>
<accession>A0A380MJU8</accession>
<proteinExistence type="predicted"/>
<protein>
    <submittedName>
        <fullName evidence="1">Predicted ATPase (AAA+ superfamily)</fullName>
    </submittedName>
</protein>
<dbReference type="InterPro" id="IPR027417">
    <property type="entry name" value="P-loop_NTPase"/>
</dbReference>
<name>A0A380MJU8_9GAMM</name>
<dbReference type="PANTHER" id="PTHR34301:SF8">
    <property type="entry name" value="ATPASE DOMAIN-CONTAINING PROTEIN"/>
    <property type="match status" value="1"/>
</dbReference>
<gene>
    <name evidence="1" type="ORF">NCTC10717_00323</name>
</gene>
<organism evidence="1 2">
    <name type="scientific">Suttonella indologenes</name>
    <dbReference type="NCBI Taxonomy" id="13276"/>
    <lineage>
        <taxon>Bacteria</taxon>
        <taxon>Pseudomonadati</taxon>
        <taxon>Pseudomonadota</taxon>
        <taxon>Gammaproteobacteria</taxon>
        <taxon>Cardiobacteriales</taxon>
        <taxon>Cardiobacteriaceae</taxon>
        <taxon>Suttonella</taxon>
    </lineage>
</organism>
<dbReference type="PANTHER" id="PTHR34301">
    <property type="entry name" value="DNA-BINDING PROTEIN-RELATED"/>
    <property type="match status" value="1"/>
</dbReference>
<evidence type="ECO:0000313" key="1">
    <source>
        <dbReference type="EMBL" id="SUO91960.1"/>
    </source>
</evidence>